<reference evidence="4" key="1">
    <citation type="submission" date="2016-10" db="EMBL/GenBank/DDBJ databases">
        <authorList>
            <person name="Varghese N."/>
            <person name="Submissions S."/>
        </authorList>
    </citation>
    <scope>NUCLEOTIDE SEQUENCE [LARGE SCALE GENOMIC DNA]</scope>
    <source>
        <strain evidence="4">Nm44</strain>
    </source>
</reference>
<evidence type="ECO:0000313" key="4">
    <source>
        <dbReference type="Proteomes" id="UP000183287"/>
    </source>
</evidence>
<evidence type="ECO:0000313" key="3">
    <source>
        <dbReference type="EMBL" id="SFN23411.1"/>
    </source>
</evidence>
<dbReference type="PIRSF" id="PIRSF039008">
    <property type="entry name" value="YjbJ"/>
    <property type="match status" value="1"/>
</dbReference>
<dbReference type="RefSeq" id="WP_074907544.1">
    <property type="nucleotide sequence ID" value="NZ_FOUB01000149.1"/>
</dbReference>
<dbReference type="Gene3D" id="1.10.1470.10">
    <property type="entry name" value="YjbJ"/>
    <property type="match status" value="1"/>
</dbReference>
<dbReference type="Pfam" id="PF05532">
    <property type="entry name" value="CsbD"/>
    <property type="match status" value="1"/>
</dbReference>
<comment type="similarity">
    <text evidence="1">Belongs to the UPF0337 (CsbD) family.</text>
</comment>
<dbReference type="InterPro" id="IPR050423">
    <property type="entry name" value="UPF0337_stress_rsp"/>
</dbReference>
<dbReference type="PANTHER" id="PTHR34977:SF1">
    <property type="entry name" value="UPF0337 PROTEIN YJBJ"/>
    <property type="match status" value="1"/>
</dbReference>
<accession>A0A1I4XBV6</accession>
<name>A0A1I4XBV6_9PROT</name>
<gene>
    <name evidence="3" type="ORF">SAMN05421863_11493</name>
</gene>
<sequence>MSWDKIEGKWRYLIGKVKEQWGKFNDNDCERIAGKREKLIGDIQKKYGISKEEAEKQVGDWKRNPNV</sequence>
<protein>
    <submittedName>
        <fullName evidence="3">Uncharacterized conserved protein YjbJ, UPF0337 family</fullName>
    </submittedName>
</protein>
<dbReference type="AlphaFoldDB" id="A0A1I4XBV6"/>
<organism evidence="3 4">
    <name type="scientific">Nitrosomonas communis</name>
    <dbReference type="NCBI Taxonomy" id="44574"/>
    <lineage>
        <taxon>Bacteria</taxon>
        <taxon>Pseudomonadati</taxon>
        <taxon>Pseudomonadota</taxon>
        <taxon>Betaproteobacteria</taxon>
        <taxon>Nitrosomonadales</taxon>
        <taxon>Nitrosomonadaceae</taxon>
        <taxon>Nitrosomonas</taxon>
    </lineage>
</organism>
<evidence type="ECO:0000256" key="1">
    <source>
        <dbReference type="ARBA" id="ARBA00009129"/>
    </source>
</evidence>
<dbReference type="InterPro" id="IPR036629">
    <property type="entry name" value="YjbJ_sf"/>
</dbReference>
<proteinExistence type="inferred from homology"/>
<dbReference type="EMBL" id="FOUB01000149">
    <property type="protein sequence ID" value="SFN23411.1"/>
    <property type="molecule type" value="Genomic_DNA"/>
</dbReference>
<dbReference type="SUPFAM" id="SSF69047">
    <property type="entry name" value="Hypothetical protein YjbJ"/>
    <property type="match status" value="1"/>
</dbReference>
<dbReference type="Proteomes" id="UP000183287">
    <property type="component" value="Unassembled WGS sequence"/>
</dbReference>
<dbReference type="InterPro" id="IPR026042">
    <property type="entry name" value="YjbJ"/>
</dbReference>
<evidence type="ECO:0000259" key="2">
    <source>
        <dbReference type="Pfam" id="PF05532"/>
    </source>
</evidence>
<feature type="domain" description="CsbD-like" evidence="2">
    <location>
        <begin position="4"/>
        <end position="56"/>
    </location>
</feature>
<dbReference type="InterPro" id="IPR008462">
    <property type="entry name" value="CsbD"/>
</dbReference>
<dbReference type="PANTHER" id="PTHR34977">
    <property type="entry name" value="UPF0337 PROTEIN YJBJ"/>
    <property type="match status" value="1"/>
</dbReference>
<keyword evidence="4" id="KW-1185">Reference proteome</keyword>
<dbReference type="OrthoDB" id="9796058at2"/>